<protein>
    <submittedName>
        <fullName evidence="1">Uncharacterized protein</fullName>
    </submittedName>
</protein>
<sequence>MLIPKCLSLCQPVRKKIFGLAERNCAIASTPVASESITYEEEDLRVRLVFPTQDRAIGFANLLGDNLVGYSEGDIRHSFEPCDVPEDPVMVKVSHYVEDESDSPPNPSSVSIATTSFSTMFCNDEDIRFQMIEDPGLLHMGRPDKCHLVDKALCDEVGICKKRDHNNILCCMPTTHRMLDGVPGQSPVIRIEPVEIVESDKVMDSAGVSRTACKLKIHFRELIIAKFSTLRLNSSSRMIDETTYETFVYMVDPELFVRCAAWKNKRTLEMWDC</sequence>
<evidence type="ECO:0000313" key="2">
    <source>
        <dbReference type="Proteomes" id="UP000204092"/>
    </source>
</evidence>
<dbReference type="GeneID" id="6804856"/>
<dbReference type="EMBL" id="EU916176">
    <property type="protein sequence ID" value="ACH46825.1"/>
    <property type="molecule type" value="Genomic_DNA"/>
</dbReference>
<dbReference type="RefSeq" id="YP_002154695.1">
    <property type="nucleotide sequence ID" value="NC_011183.1"/>
</dbReference>
<keyword evidence="2" id="KW-1185">Reference proteome</keyword>
<proteinExistence type="predicted"/>
<dbReference type="KEGG" id="vg:6804856"/>
<dbReference type="Proteomes" id="UP000204092">
    <property type="component" value="Segment"/>
</dbReference>
<accession>B5LWG2</accession>
<name>B5LWG2_9PHYC</name>
<organism evidence="1 2">
    <name type="scientific">Feldmannia species virus</name>
    <dbReference type="NCBI Taxonomy" id="39420"/>
    <lineage>
        <taxon>Viruses</taxon>
        <taxon>Varidnaviria</taxon>
        <taxon>Bamfordvirae</taxon>
        <taxon>Nucleocytoviricota</taxon>
        <taxon>Megaviricetes</taxon>
        <taxon>Algavirales</taxon>
        <taxon>Phycodnaviridae</taxon>
        <taxon>Phaeovirus</taxon>
        <taxon>Phaeovirus feldmanniae</taxon>
    </lineage>
</organism>
<reference evidence="1 2" key="1">
    <citation type="journal article" date="2009" name="Virology">
        <title>Genomic analysis of the smallest giant virus--Feldmannia sp. virus 158.</title>
        <authorList>
            <person name="Schroeder D.C."/>
            <person name="Park Y."/>
            <person name="Yoon H.M."/>
            <person name="Lee Y.S."/>
            <person name="Kang S.W."/>
            <person name="Meints R.H."/>
            <person name="Ivey R.G."/>
            <person name="Choi T.J."/>
        </authorList>
    </citation>
    <scope>NUCLEOTIDE SEQUENCE [LARGE SCALE GENOMIC DNA]</scope>
    <source>
        <strain evidence="1">FsV-158</strain>
    </source>
</reference>
<evidence type="ECO:0000313" key="1">
    <source>
        <dbReference type="EMBL" id="ACH46825.1"/>
    </source>
</evidence>